<keyword evidence="3" id="KW-1185">Reference proteome</keyword>
<evidence type="ECO:0000313" key="3">
    <source>
        <dbReference type="Proteomes" id="UP000301870"/>
    </source>
</evidence>
<dbReference type="OrthoDB" id="6627608at2759"/>
<organism evidence="3 4">
    <name type="scientific">Spodoptera litura</name>
    <name type="common">Asian cotton leafworm</name>
    <dbReference type="NCBI Taxonomy" id="69820"/>
    <lineage>
        <taxon>Eukaryota</taxon>
        <taxon>Metazoa</taxon>
        <taxon>Ecdysozoa</taxon>
        <taxon>Arthropoda</taxon>
        <taxon>Hexapoda</taxon>
        <taxon>Insecta</taxon>
        <taxon>Pterygota</taxon>
        <taxon>Neoptera</taxon>
        <taxon>Endopterygota</taxon>
        <taxon>Lepidoptera</taxon>
        <taxon>Glossata</taxon>
        <taxon>Ditrysia</taxon>
        <taxon>Noctuoidea</taxon>
        <taxon>Noctuidae</taxon>
        <taxon>Amphipyrinae</taxon>
        <taxon>Spodoptera</taxon>
    </lineage>
</organism>
<dbReference type="KEGG" id="sliu:111353286"/>
<reference evidence="4" key="1">
    <citation type="submission" date="2025-08" db="UniProtKB">
        <authorList>
            <consortium name="RefSeq"/>
        </authorList>
    </citation>
    <scope>IDENTIFICATION</scope>
    <source>
        <strain evidence="4">Ishihara</strain>
        <tissue evidence="4">Whole body</tissue>
    </source>
</reference>
<evidence type="ECO:0000256" key="1">
    <source>
        <dbReference type="SAM" id="MobiDB-lite"/>
    </source>
</evidence>
<dbReference type="Proteomes" id="UP000301870">
    <property type="component" value="Chromosome 16"/>
</dbReference>
<feature type="compositionally biased region" description="Acidic residues" evidence="1">
    <location>
        <begin position="174"/>
        <end position="186"/>
    </location>
</feature>
<evidence type="ECO:0000256" key="2">
    <source>
        <dbReference type="SAM" id="SignalP"/>
    </source>
</evidence>
<dbReference type="GeneID" id="111353286"/>
<gene>
    <name evidence="4" type="primary">LOC111353286</name>
</gene>
<feature type="compositionally biased region" description="Basic and acidic residues" evidence="1">
    <location>
        <begin position="148"/>
        <end position="166"/>
    </location>
</feature>
<name>A0A9J7E466_SPOLT</name>
<feature type="chain" id="PRO_5039895411" evidence="2">
    <location>
        <begin position="20"/>
        <end position="248"/>
    </location>
</feature>
<sequence>MKLVWSLVVLSYALLEVQGYPFPVFTSSANVDTWSYGDAHRGGKVLSRSYNPYASRRAVRAGPTTYSVWKPETEFNPLTSHQSIQYHQERRRQALLEVNDTPPQENEIFYPQENPVPVADEATELIKPLEVSPEAPTTVRAIVPEPAEPEKEEKPAPEPKAVEKKIPSKKPVVDEEEDEDDDDDDSPSQPKFPGNAFFPMFFAWGGGNGPVAVANSFSKGRGGAAASEATAYGSYVPLVKSAAALKSH</sequence>
<feature type="signal peptide" evidence="2">
    <location>
        <begin position="1"/>
        <end position="19"/>
    </location>
</feature>
<dbReference type="AlphaFoldDB" id="A0A9J7E466"/>
<proteinExistence type="predicted"/>
<dbReference type="RefSeq" id="XP_022822012.1">
    <property type="nucleotide sequence ID" value="XM_022966244.1"/>
</dbReference>
<evidence type="ECO:0000313" key="4">
    <source>
        <dbReference type="RefSeq" id="XP_022822012.1"/>
    </source>
</evidence>
<keyword evidence="2" id="KW-0732">Signal</keyword>
<protein>
    <submittedName>
        <fullName evidence="4">Uncharacterized protein LOC111353286</fullName>
    </submittedName>
</protein>
<feature type="region of interest" description="Disordered" evidence="1">
    <location>
        <begin position="128"/>
        <end position="194"/>
    </location>
</feature>
<accession>A0A9J7E466</accession>